<reference evidence="1 2" key="1">
    <citation type="journal article" date="2016" name="Genome Biol. Evol.">
        <title>Gene Family Evolution Reflects Adaptation to Soil Environmental Stressors in the Genome of the Collembolan Orchesella cincta.</title>
        <authorList>
            <person name="Faddeeva-Vakhrusheva A."/>
            <person name="Derks M.F."/>
            <person name="Anvar S.Y."/>
            <person name="Agamennone V."/>
            <person name="Suring W."/>
            <person name="Smit S."/>
            <person name="van Straalen N.M."/>
            <person name="Roelofs D."/>
        </authorList>
    </citation>
    <scope>NUCLEOTIDE SEQUENCE [LARGE SCALE GENOMIC DNA]</scope>
    <source>
        <tissue evidence="1">Mixed pool</tissue>
    </source>
</reference>
<gene>
    <name evidence="1" type="ORF">Ocin01_13660</name>
</gene>
<comment type="caution">
    <text evidence="1">The sequence shown here is derived from an EMBL/GenBank/DDBJ whole genome shotgun (WGS) entry which is preliminary data.</text>
</comment>
<sequence length="88" mass="9820">MSSFIASSRPLICFSCANSRSSTAIRGCSFGKSDLKQYTKSRNAFNPSSDKFSLALPDCVSLQSVSNIRSKKLEWTKQQKIFNSIYHS</sequence>
<evidence type="ECO:0000313" key="1">
    <source>
        <dbReference type="EMBL" id="ODM93023.1"/>
    </source>
</evidence>
<protein>
    <submittedName>
        <fullName evidence="1">Uncharacterized protein</fullName>
    </submittedName>
</protein>
<dbReference type="EMBL" id="LJIJ01001097">
    <property type="protein sequence ID" value="ODM93023.1"/>
    <property type="molecule type" value="Genomic_DNA"/>
</dbReference>
<name>A0A1D2MJ87_ORCCI</name>
<dbReference type="AlphaFoldDB" id="A0A1D2MJ87"/>
<evidence type="ECO:0000313" key="2">
    <source>
        <dbReference type="Proteomes" id="UP000094527"/>
    </source>
</evidence>
<proteinExistence type="predicted"/>
<organism evidence="1 2">
    <name type="scientific">Orchesella cincta</name>
    <name type="common">Springtail</name>
    <name type="synonym">Podura cincta</name>
    <dbReference type="NCBI Taxonomy" id="48709"/>
    <lineage>
        <taxon>Eukaryota</taxon>
        <taxon>Metazoa</taxon>
        <taxon>Ecdysozoa</taxon>
        <taxon>Arthropoda</taxon>
        <taxon>Hexapoda</taxon>
        <taxon>Collembola</taxon>
        <taxon>Entomobryomorpha</taxon>
        <taxon>Entomobryoidea</taxon>
        <taxon>Orchesellidae</taxon>
        <taxon>Orchesellinae</taxon>
        <taxon>Orchesella</taxon>
    </lineage>
</organism>
<keyword evidence="2" id="KW-1185">Reference proteome</keyword>
<feature type="non-terminal residue" evidence="1">
    <location>
        <position position="88"/>
    </location>
</feature>
<dbReference type="Proteomes" id="UP000094527">
    <property type="component" value="Unassembled WGS sequence"/>
</dbReference>
<accession>A0A1D2MJ87</accession>